<dbReference type="KEGG" id="psty:BFS30_17655"/>
<dbReference type="InterPro" id="IPR037126">
    <property type="entry name" value="PdaC/RsiV-like_sf"/>
</dbReference>
<keyword evidence="4" id="KW-1185">Reference proteome</keyword>
<dbReference type="OrthoDB" id="594879at2"/>
<dbReference type="InterPro" id="IPR025303">
    <property type="entry name" value="PdaC"/>
</dbReference>
<gene>
    <name evidence="3" type="ORF">BFS30_17655</name>
</gene>
<accession>A0A1D7QJI7</accession>
<feature type="domain" description="DUF3298" evidence="1">
    <location>
        <begin position="174"/>
        <end position="252"/>
    </location>
</feature>
<sequence length="268" mass="29989">MKRLGILLISLSIIACQSEKKTAGQADSTENSDLTFKYDSLQVFSKQVKTAEKGNADTAYAKIVYPVFTDQKLNQLIEKKTIKAAEQTDTSTNKTYQELAASFIEGFDSINKDPEMAQSGAWFLDDQTKVLVSRPDYLCLEHSNVNYAGGAHPNSAMVYWNLDPKTLNEITLESLIKEGSLPELTAIGEKIFRKNEKLSPTASLKDNYFFEKDTFSLNRNFTITKEGLKFLYNPYEIKAYAYGSTELVIPFSELKAVAKPNTLLSPTP</sequence>
<organism evidence="3 4">
    <name type="scientific">Pedobacter steynii</name>
    <dbReference type="NCBI Taxonomy" id="430522"/>
    <lineage>
        <taxon>Bacteria</taxon>
        <taxon>Pseudomonadati</taxon>
        <taxon>Bacteroidota</taxon>
        <taxon>Sphingobacteriia</taxon>
        <taxon>Sphingobacteriales</taxon>
        <taxon>Sphingobacteriaceae</taxon>
        <taxon>Pedobacter</taxon>
    </lineage>
</organism>
<dbReference type="EMBL" id="CP017141">
    <property type="protein sequence ID" value="AOM78838.1"/>
    <property type="molecule type" value="Genomic_DNA"/>
</dbReference>
<dbReference type="PROSITE" id="PS51257">
    <property type="entry name" value="PROKAR_LIPOPROTEIN"/>
    <property type="match status" value="1"/>
</dbReference>
<proteinExistence type="predicted"/>
<dbReference type="Proteomes" id="UP000094313">
    <property type="component" value="Chromosome"/>
</dbReference>
<evidence type="ECO:0008006" key="5">
    <source>
        <dbReference type="Google" id="ProtNLM"/>
    </source>
</evidence>
<evidence type="ECO:0000313" key="4">
    <source>
        <dbReference type="Proteomes" id="UP000094313"/>
    </source>
</evidence>
<evidence type="ECO:0000259" key="2">
    <source>
        <dbReference type="Pfam" id="PF13739"/>
    </source>
</evidence>
<evidence type="ECO:0000259" key="1">
    <source>
        <dbReference type="Pfam" id="PF11738"/>
    </source>
</evidence>
<dbReference type="Gene3D" id="3.90.640.20">
    <property type="entry name" value="Heat-shock cognate protein, ATPase"/>
    <property type="match status" value="1"/>
</dbReference>
<dbReference type="Gene3D" id="3.30.565.40">
    <property type="entry name" value="Fervidobacterium nodosum Rt17-B1 like"/>
    <property type="match status" value="1"/>
</dbReference>
<dbReference type="Pfam" id="PF11738">
    <property type="entry name" value="DUF3298"/>
    <property type="match status" value="1"/>
</dbReference>
<dbReference type="InterPro" id="IPR021729">
    <property type="entry name" value="DUF3298"/>
</dbReference>
<evidence type="ECO:0000313" key="3">
    <source>
        <dbReference type="EMBL" id="AOM78838.1"/>
    </source>
</evidence>
<dbReference type="Pfam" id="PF13739">
    <property type="entry name" value="PdaC"/>
    <property type="match status" value="1"/>
</dbReference>
<name>A0A1D7QJI7_9SPHI</name>
<feature type="domain" description="Deacetylase PdaC" evidence="2">
    <location>
        <begin position="54"/>
        <end position="155"/>
    </location>
</feature>
<reference evidence="3 4" key="1">
    <citation type="submission" date="2016-08" db="EMBL/GenBank/DDBJ databases">
        <authorList>
            <person name="Seilhamer J.J."/>
        </authorList>
    </citation>
    <scope>NUCLEOTIDE SEQUENCE [LARGE SCALE GENOMIC DNA]</scope>
    <source>
        <strain evidence="3 4">DX4</strain>
    </source>
</reference>
<protein>
    <recommendedName>
        <fullName evidence="5">DUF3298 domain-containing protein</fullName>
    </recommendedName>
</protein>
<dbReference type="RefSeq" id="WP_069380502.1">
    <property type="nucleotide sequence ID" value="NZ_CP017141.1"/>
</dbReference>
<dbReference type="AlphaFoldDB" id="A0A1D7QJI7"/>